<dbReference type="AlphaFoldDB" id="A0A2P2NNU2"/>
<accession>A0A2P2NNU2</accession>
<evidence type="ECO:0000313" key="1">
    <source>
        <dbReference type="EMBL" id="MBX44111.1"/>
    </source>
</evidence>
<reference evidence="1" key="1">
    <citation type="submission" date="2018-02" db="EMBL/GenBank/DDBJ databases">
        <title>Rhizophora mucronata_Transcriptome.</title>
        <authorList>
            <person name="Meera S.P."/>
            <person name="Sreeshan A."/>
            <person name="Augustine A."/>
        </authorList>
    </citation>
    <scope>NUCLEOTIDE SEQUENCE</scope>
    <source>
        <tissue evidence="1">Leaf</tissue>
    </source>
</reference>
<dbReference type="EMBL" id="GGEC01063627">
    <property type="protein sequence ID" value="MBX44111.1"/>
    <property type="molecule type" value="Transcribed_RNA"/>
</dbReference>
<protein>
    <submittedName>
        <fullName evidence="1">Uncharacterized protein</fullName>
    </submittedName>
</protein>
<organism evidence="1">
    <name type="scientific">Rhizophora mucronata</name>
    <name type="common">Asiatic mangrove</name>
    <dbReference type="NCBI Taxonomy" id="61149"/>
    <lineage>
        <taxon>Eukaryota</taxon>
        <taxon>Viridiplantae</taxon>
        <taxon>Streptophyta</taxon>
        <taxon>Embryophyta</taxon>
        <taxon>Tracheophyta</taxon>
        <taxon>Spermatophyta</taxon>
        <taxon>Magnoliopsida</taxon>
        <taxon>eudicotyledons</taxon>
        <taxon>Gunneridae</taxon>
        <taxon>Pentapetalae</taxon>
        <taxon>rosids</taxon>
        <taxon>fabids</taxon>
        <taxon>Malpighiales</taxon>
        <taxon>Rhizophoraceae</taxon>
        <taxon>Rhizophora</taxon>
    </lineage>
</organism>
<sequence>MEVRYLDCDKLKTSAAEIW</sequence>
<name>A0A2P2NNU2_RHIMU</name>
<proteinExistence type="predicted"/>